<comment type="caution">
    <text evidence="1">The sequence shown here is derived from an EMBL/GenBank/DDBJ whole genome shotgun (WGS) entry which is preliminary data.</text>
</comment>
<dbReference type="InterPro" id="IPR008978">
    <property type="entry name" value="HSP20-like_chaperone"/>
</dbReference>
<reference evidence="1 2" key="1">
    <citation type="submission" date="2018-07" db="EMBL/GenBank/DDBJ databases">
        <title>Genomic Encyclopedia of Type Strains, Phase IV (KMG-IV): sequencing the most valuable type-strain genomes for metagenomic binning, comparative biology and taxonomic classification.</title>
        <authorList>
            <person name="Goeker M."/>
        </authorList>
    </citation>
    <scope>NUCLEOTIDE SEQUENCE [LARGE SCALE GENOMIC DNA]</scope>
    <source>
        <strain evidence="1 2">DSM 25281</strain>
    </source>
</reference>
<dbReference type="EMBL" id="QQAY01000004">
    <property type="protein sequence ID" value="RDI43173.1"/>
    <property type="molecule type" value="Genomic_DNA"/>
</dbReference>
<evidence type="ECO:0000313" key="1">
    <source>
        <dbReference type="EMBL" id="RDI43173.1"/>
    </source>
</evidence>
<dbReference type="CDD" id="cd00298">
    <property type="entry name" value="ACD_sHsps_p23-like"/>
    <property type="match status" value="1"/>
</dbReference>
<dbReference type="Proteomes" id="UP000255326">
    <property type="component" value="Unassembled WGS sequence"/>
</dbReference>
<keyword evidence="2" id="KW-1185">Reference proteome</keyword>
<proteinExistence type="predicted"/>
<dbReference type="AlphaFoldDB" id="A0A370GMP4"/>
<protein>
    <submittedName>
        <fullName evidence="1">HSP20 family molecular chaperone IbpA</fullName>
    </submittedName>
</protein>
<gene>
    <name evidence="1" type="ORF">DFR59_104228</name>
</gene>
<organism evidence="1 2">
    <name type="scientific">Falsibacillus pallidus</name>
    <dbReference type="NCBI Taxonomy" id="493781"/>
    <lineage>
        <taxon>Bacteria</taxon>
        <taxon>Bacillati</taxon>
        <taxon>Bacillota</taxon>
        <taxon>Bacilli</taxon>
        <taxon>Bacillales</taxon>
        <taxon>Bacillaceae</taxon>
        <taxon>Falsibacillus</taxon>
    </lineage>
</organism>
<evidence type="ECO:0000313" key="2">
    <source>
        <dbReference type="Proteomes" id="UP000255326"/>
    </source>
</evidence>
<sequence length="168" mass="19111">MFPWNMMFPFNKDMKNMMKEMKPNEVEGYVENIMSKIFPGQGQSMFNPGDMMKQMNMNPFLQPNGAGGSSTARSANEIHADVFETFEDVFVRIPVKDEGNISQLRVYHTTNQAIVENIPNPGERHVITLPALVRKKGSYAQYKDGILEIKIPKSIDMQFTEVDVSEKA</sequence>
<accession>A0A370GMP4</accession>
<dbReference type="RefSeq" id="WP_114745471.1">
    <property type="nucleotide sequence ID" value="NZ_QQAY01000004.1"/>
</dbReference>
<name>A0A370GMP4_9BACI</name>
<dbReference type="OrthoDB" id="2905328at2"/>
<dbReference type="SUPFAM" id="SSF49764">
    <property type="entry name" value="HSP20-like chaperones"/>
    <property type="match status" value="1"/>
</dbReference>